<dbReference type="RefSeq" id="WP_338208930.1">
    <property type="nucleotide sequence ID" value="NZ_JAYMFF010000002.1"/>
</dbReference>
<evidence type="ECO:0000256" key="4">
    <source>
        <dbReference type="SAM" id="MobiDB-lite"/>
    </source>
</evidence>
<dbReference type="Pfam" id="PF00342">
    <property type="entry name" value="PGI"/>
    <property type="match status" value="1"/>
</dbReference>
<protein>
    <submittedName>
        <fullName evidence="5">Glucose-6-phosphate isomerase</fullName>
    </submittedName>
</protein>
<dbReference type="Gene3D" id="3.40.50.10490">
    <property type="entry name" value="Glucose-6-phosphate isomerase like protein, domain 1"/>
    <property type="match status" value="3"/>
</dbReference>
<keyword evidence="2" id="KW-0324">Glycolysis</keyword>
<evidence type="ECO:0000313" key="6">
    <source>
        <dbReference type="Proteomes" id="UP001349994"/>
    </source>
</evidence>
<evidence type="ECO:0000256" key="3">
    <source>
        <dbReference type="ARBA" id="ARBA00023235"/>
    </source>
</evidence>
<proteinExistence type="predicted"/>
<evidence type="ECO:0000313" key="5">
    <source>
        <dbReference type="EMBL" id="MEC4175264.1"/>
    </source>
</evidence>
<feature type="region of interest" description="Disordered" evidence="4">
    <location>
        <begin position="604"/>
        <end position="637"/>
    </location>
</feature>
<dbReference type="GO" id="GO:0016853">
    <property type="term" value="F:isomerase activity"/>
    <property type="evidence" value="ECO:0007669"/>
    <property type="project" value="UniProtKB-KW"/>
</dbReference>
<feature type="compositionally biased region" description="Low complexity" evidence="4">
    <location>
        <begin position="621"/>
        <end position="637"/>
    </location>
</feature>
<dbReference type="EMBL" id="JAYMFF010000002">
    <property type="protein sequence ID" value="MEC4175264.1"/>
    <property type="molecule type" value="Genomic_DNA"/>
</dbReference>
<keyword evidence="3 5" id="KW-0413">Isomerase</keyword>
<dbReference type="SUPFAM" id="SSF53697">
    <property type="entry name" value="SIS domain"/>
    <property type="match status" value="1"/>
</dbReference>
<accession>A0ABU6IFQ3</accession>
<reference evidence="5 6" key="1">
    <citation type="submission" date="2024-01" db="EMBL/GenBank/DDBJ databases">
        <title>novel species in genus Adlercreutzia.</title>
        <authorList>
            <person name="Liu X."/>
        </authorList>
    </citation>
    <scope>NUCLEOTIDE SEQUENCE [LARGE SCALE GENOMIC DNA]</scope>
    <source>
        <strain evidence="5 6">R7</strain>
    </source>
</reference>
<feature type="compositionally biased region" description="Acidic residues" evidence="4">
    <location>
        <begin position="609"/>
        <end position="620"/>
    </location>
</feature>
<gene>
    <name evidence="5" type="ORF">VIN30_02235</name>
</gene>
<evidence type="ECO:0000256" key="2">
    <source>
        <dbReference type="ARBA" id="ARBA00023152"/>
    </source>
</evidence>
<dbReference type="PROSITE" id="PS51463">
    <property type="entry name" value="P_GLUCOSE_ISOMERASE_3"/>
    <property type="match status" value="1"/>
</dbReference>
<dbReference type="PANTHER" id="PTHR11469:SF1">
    <property type="entry name" value="GLUCOSE-6-PHOSPHATE ISOMERASE"/>
    <property type="match status" value="1"/>
</dbReference>
<organism evidence="5 6">
    <name type="scientific">Adlercreutzia wanghongyangiae</name>
    <dbReference type="NCBI Taxonomy" id="3111451"/>
    <lineage>
        <taxon>Bacteria</taxon>
        <taxon>Bacillati</taxon>
        <taxon>Actinomycetota</taxon>
        <taxon>Coriobacteriia</taxon>
        <taxon>Eggerthellales</taxon>
        <taxon>Eggerthellaceae</taxon>
        <taxon>Adlercreutzia</taxon>
    </lineage>
</organism>
<keyword evidence="1" id="KW-0312">Gluconeogenesis</keyword>
<name>A0ABU6IFQ3_9ACTN</name>
<dbReference type="CDD" id="cd05015">
    <property type="entry name" value="SIS_PGI_1"/>
    <property type="match status" value="1"/>
</dbReference>
<dbReference type="InterPro" id="IPR046348">
    <property type="entry name" value="SIS_dom_sf"/>
</dbReference>
<dbReference type="InterPro" id="IPR001672">
    <property type="entry name" value="G6P_Isomerase"/>
</dbReference>
<sequence>MLSVDIEKLYPAAKTLVKAHAASRIHAKDATLYDFSADAQACAEKYMGWADLASQPQCSLDEVRAFADEAVASGIDTVILIGQGGSTQAPMTITKYNKQDKNRVSFKTLDSDSPVRVREMLTGCDPEKTLVIISSKSGSTIEPRMLLEAVRASFDKTLGENTVKHLVAVTDPGSDLEAQARAEGWCAVFPGEPTVGGRFSALSVFGLLPAALAGIDLDAFMAHAVEAEEACSEDAIDNPAINLAAFLYDNYLKGRNKFSFLTPKRGRVLGLWIEQLVAESLGKEGQGILPNIEIDSLLLTEDPGDRSIIMYQTKTDLWDESRNFEMSLAYIDNAIPRLNYRIDSVEELAEHFVMWEYAIAMCGYLMQVCPFDQPDVASAKAEVTEILKNGQPDPHFTEVFTESVDMGRVEVTFAPMFEGCEDLHETLYALLSSIQPGDFFALNAFLPFTGEGRREAIETIRHGVAESFNVVSCLEVGPRYLHSTGQLQKGGPNMGVYLILSADELKDIPLPEGAAAASLGDLAKAQAAGDLITLAKRGRRCVHLHLPDNSGVTLRLLAQVVEDVIADILTDRALAEAAAIAEDEELAEATAVVETAAASEAAVAGEFSDAAEDADAEGEVVEAPAETGAAAAEEADV</sequence>
<dbReference type="PANTHER" id="PTHR11469">
    <property type="entry name" value="GLUCOSE-6-PHOSPHATE ISOMERASE"/>
    <property type="match status" value="1"/>
</dbReference>
<keyword evidence="6" id="KW-1185">Reference proteome</keyword>
<comment type="caution">
    <text evidence="5">The sequence shown here is derived from an EMBL/GenBank/DDBJ whole genome shotgun (WGS) entry which is preliminary data.</text>
</comment>
<dbReference type="Proteomes" id="UP001349994">
    <property type="component" value="Unassembled WGS sequence"/>
</dbReference>
<dbReference type="InterPro" id="IPR035476">
    <property type="entry name" value="SIS_PGI_1"/>
</dbReference>
<evidence type="ECO:0000256" key="1">
    <source>
        <dbReference type="ARBA" id="ARBA00022432"/>
    </source>
</evidence>